<accession>A0ABQ5KVN2</accession>
<evidence type="ECO:0000313" key="6">
    <source>
        <dbReference type="EMBL" id="GKT36484.1"/>
    </source>
</evidence>
<evidence type="ECO:0000256" key="3">
    <source>
        <dbReference type="ARBA" id="ARBA00023274"/>
    </source>
</evidence>
<evidence type="ECO:0000256" key="1">
    <source>
        <dbReference type="ARBA" id="ARBA00007102"/>
    </source>
</evidence>
<name>A0ABQ5KVN2_9EUKA</name>
<dbReference type="NCBIfam" id="TIGR01046">
    <property type="entry name" value="uS10_euk_arch"/>
    <property type="match status" value="1"/>
</dbReference>
<keyword evidence="3" id="KW-0687">Ribonucleoprotein</keyword>
<dbReference type="PRINTS" id="PR00971">
    <property type="entry name" value="RIBOSOMALS10"/>
</dbReference>
<dbReference type="InterPro" id="IPR027486">
    <property type="entry name" value="Ribosomal_uS10_dom"/>
</dbReference>
<protein>
    <submittedName>
        <fullName evidence="6">Multi-domain containing protein</fullName>
    </submittedName>
</protein>
<dbReference type="Pfam" id="PF00338">
    <property type="entry name" value="Ribosomal_S10"/>
    <property type="match status" value="1"/>
</dbReference>
<dbReference type="InterPro" id="IPR001848">
    <property type="entry name" value="Ribosomal_uS10"/>
</dbReference>
<evidence type="ECO:0000313" key="7">
    <source>
        <dbReference type="Proteomes" id="UP001057375"/>
    </source>
</evidence>
<dbReference type="EMBL" id="BQXS01011237">
    <property type="protein sequence ID" value="GKT36484.1"/>
    <property type="molecule type" value="Genomic_DNA"/>
</dbReference>
<sequence length="123" mass="14171">MAIEKKQYSKSKTDSEPKPKQTRFRITLTSPNLKRLEKSCSELINNAERNRVQKRGPVRLPTKHLKITTRKTPCGQGSKTWDHFELRIHKRLVDITCSLAQARKITKIGMHPGVDVEVTVPRK</sequence>
<dbReference type="Proteomes" id="UP001057375">
    <property type="component" value="Unassembled WGS sequence"/>
</dbReference>
<dbReference type="InterPro" id="IPR036838">
    <property type="entry name" value="Ribosomal_uS10_dom_sf"/>
</dbReference>
<dbReference type="Gene3D" id="3.30.70.600">
    <property type="entry name" value="Ribosomal protein S10 domain"/>
    <property type="match status" value="1"/>
</dbReference>
<feature type="domain" description="Small ribosomal subunit protein uS10" evidence="5">
    <location>
        <begin position="25"/>
        <end position="119"/>
    </location>
</feature>
<dbReference type="PROSITE" id="PS00361">
    <property type="entry name" value="RIBOSOMAL_S10"/>
    <property type="match status" value="1"/>
</dbReference>
<dbReference type="HAMAP" id="MF_00508">
    <property type="entry name" value="Ribosomal_uS10"/>
    <property type="match status" value="1"/>
</dbReference>
<comment type="similarity">
    <text evidence="1">Belongs to the universal ribosomal protein uS10 family.</text>
</comment>
<reference evidence="6" key="1">
    <citation type="submission" date="2022-03" db="EMBL/GenBank/DDBJ databases">
        <title>Draft genome sequence of Aduncisulcus paluster, a free-living microaerophilic Fornicata.</title>
        <authorList>
            <person name="Yuyama I."/>
            <person name="Kume K."/>
            <person name="Tamura T."/>
            <person name="Inagaki Y."/>
            <person name="Hashimoto T."/>
        </authorList>
    </citation>
    <scope>NUCLEOTIDE SEQUENCE</scope>
    <source>
        <strain evidence="6">NY0171</strain>
    </source>
</reference>
<feature type="compositionally biased region" description="Basic and acidic residues" evidence="4">
    <location>
        <begin position="1"/>
        <end position="19"/>
    </location>
</feature>
<evidence type="ECO:0000256" key="4">
    <source>
        <dbReference type="SAM" id="MobiDB-lite"/>
    </source>
</evidence>
<comment type="caution">
    <text evidence="6">The sequence shown here is derived from an EMBL/GenBank/DDBJ whole genome shotgun (WGS) entry which is preliminary data.</text>
</comment>
<dbReference type="InterPro" id="IPR018268">
    <property type="entry name" value="Ribosomal_uS10_CS"/>
</dbReference>
<dbReference type="PANTHER" id="PTHR11700">
    <property type="entry name" value="30S RIBOSOMAL PROTEIN S10 FAMILY MEMBER"/>
    <property type="match status" value="1"/>
</dbReference>
<dbReference type="InterPro" id="IPR005729">
    <property type="entry name" value="Ribosomal_uS10_euk/arc"/>
</dbReference>
<evidence type="ECO:0000259" key="5">
    <source>
        <dbReference type="SMART" id="SM01403"/>
    </source>
</evidence>
<feature type="region of interest" description="Disordered" evidence="4">
    <location>
        <begin position="1"/>
        <end position="24"/>
    </location>
</feature>
<gene>
    <name evidence="6" type="ORF">ADUPG1_009444</name>
</gene>
<keyword evidence="2" id="KW-0689">Ribosomal protein</keyword>
<proteinExistence type="inferred from homology"/>
<dbReference type="SMART" id="SM01403">
    <property type="entry name" value="Ribosomal_S10"/>
    <property type="match status" value="1"/>
</dbReference>
<organism evidence="6 7">
    <name type="scientific">Aduncisulcus paluster</name>
    <dbReference type="NCBI Taxonomy" id="2918883"/>
    <lineage>
        <taxon>Eukaryota</taxon>
        <taxon>Metamonada</taxon>
        <taxon>Carpediemonas-like organisms</taxon>
        <taxon>Aduncisulcus</taxon>
    </lineage>
</organism>
<keyword evidence="7" id="KW-1185">Reference proteome</keyword>
<evidence type="ECO:0000256" key="2">
    <source>
        <dbReference type="ARBA" id="ARBA00022980"/>
    </source>
</evidence>
<dbReference type="SUPFAM" id="SSF54999">
    <property type="entry name" value="Ribosomal protein S10"/>
    <property type="match status" value="1"/>
</dbReference>